<dbReference type="GO" id="GO:0003735">
    <property type="term" value="F:structural constituent of ribosome"/>
    <property type="evidence" value="ECO:0007669"/>
    <property type="project" value="InterPro"/>
</dbReference>
<evidence type="ECO:0000256" key="6">
    <source>
        <dbReference type="SAM" id="MobiDB-lite"/>
    </source>
</evidence>
<evidence type="ECO:0000256" key="2">
    <source>
        <dbReference type="ARBA" id="ARBA00022980"/>
    </source>
</evidence>
<dbReference type="InterPro" id="IPR021131">
    <property type="entry name" value="Ribosomal_uL15/eL18"/>
</dbReference>
<comment type="function">
    <text evidence="4">Binds to the 23S rRNA.</text>
</comment>
<dbReference type="Gene3D" id="3.100.10.10">
    <property type="match status" value="1"/>
</dbReference>
<dbReference type="PROSITE" id="PS00475">
    <property type="entry name" value="RIBOSOMAL_L15"/>
    <property type="match status" value="1"/>
</dbReference>
<proteinExistence type="inferred from homology"/>
<keyword evidence="4" id="KW-0694">RNA-binding</keyword>
<dbReference type="GO" id="GO:0019843">
    <property type="term" value="F:rRNA binding"/>
    <property type="evidence" value="ECO:0007669"/>
    <property type="project" value="UniProtKB-UniRule"/>
</dbReference>
<dbReference type="InterPro" id="IPR036227">
    <property type="entry name" value="Ribosomal_uL15/eL18_sf"/>
</dbReference>
<dbReference type="PANTHER" id="PTHR12934:SF11">
    <property type="entry name" value="LARGE RIBOSOMAL SUBUNIT PROTEIN UL15M"/>
    <property type="match status" value="1"/>
</dbReference>
<comment type="similarity">
    <text evidence="1 4 5">Belongs to the universal ribosomal protein uL15 family.</text>
</comment>
<dbReference type="STRING" id="1797457.A2160_06365"/>
<comment type="caution">
    <text evidence="8">The sequence shown here is derived from an EMBL/GenBank/DDBJ whole genome shotgun (WGS) entry which is preliminary data.</text>
</comment>
<evidence type="ECO:0000313" key="9">
    <source>
        <dbReference type="Proteomes" id="UP000177006"/>
    </source>
</evidence>
<evidence type="ECO:0000256" key="5">
    <source>
        <dbReference type="RuleBase" id="RU003888"/>
    </source>
</evidence>
<keyword evidence="2 4" id="KW-0689">Ribosomal protein</keyword>
<feature type="region of interest" description="Disordered" evidence="6">
    <location>
        <begin position="1"/>
        <end position="42"/>
    </location>
</feature>
<accession>A0A1F5E8U8</accession>
<feature type="domain" description="Large ribosomal subunit protein uL15/eL18" evidence="7">
    <location>
        <begin position="79"/>
        <end position="147"/>
    </location>
</feature>
<dbReference type="HAMAP" id="MF_01341">
    <property type="entry name" value="Ribosomal_uL15"/>
    <property type="match status" value="1"/>
</dbReference>
<dbReference type="AlphaFoldDB" id="A0A1F5E8U8"/>
<gene>
    <name evidence="4" type="primary">rplO</name>
    <name evidence="8" type="ORF">A2160_06365</name>
</gene>
<dbReference type="InterPro" id="IPR030878">
    <property type="entry name" value="Ribosomal_uL15"/>
</dbReference>
<organism evidence="8 9">
    <name type="scientific">Candidatus Beckwithbacteria bacterium RBG_13_42_9</name>
    <dbReference type="NCBI Taxonomy" id="1797457"/>
    <lineage>
        <taxon>Bacteria</taxon>
        <taxon>Candidatus Beckwithiibacteriota</taxon>
    </lineage>
</organism>
<name>A0A1F5E8U8_9BACT</name>
<comment type="subunit">
    <text evidence="4">Part of the 50S ribosomal subunit.</text>
</comment>
<evidence type="ECO:0000313" key="8">
    <source>
        <dbReference type="EMBL" id="OGD63839.1"/>
    </source>
</evidence>
<protein>
    <recommendedName>
        <fullName evidence="4">Large ribosomal subunit protein uL15</fullName>
    </recommendedName>
</protein>
<keyword evidence="4" id="KW-0699">rRNA-binding</keyword>
<dbReference type="NCBIfam" id="TIGR01071">
    <property type="entry name" value="rplO_bact"/>
    <property type="match status" value="1"/>
</dbReference>
<dbReference type="EMBL" id="MEZK01000004">
    <property type="protein sequence ID" value="OGD63839.1"/>
    <property type="molecule type" value="Genomic_DNA"/>
</dbReference>
<dbReference type="PANTHER" id="PTHR12934">
    <property type="entry name" value="50S RIBOSOMAL PROTEIN L15"/>
    <property type="match status" value="1"/>
</dbReference>
<dbReference type="SUPFAM" id="SSF52080">
    <property type="entry name" value="Ribosomal proteins L15p and L18e"/>
    <property type="match status" value="1"/>
</dbReference>
<dbReference type="Proteomes" id="UP000177006">
    <property type="component" value="Unassembled WGS sequence"/>
</dbReference>
<dbReference type="InterPro" id="IPR001196">
    <property type="entry name" value="Ribosomal_uL15_CS"/>
</dbReference>
<dbReference type="GO" id="GO:0006412">
    <property type="term" value="P:translation"/>
    <property type="evidence" value="ECO:0007669"/>
    <property type="project" value="UniProtKB-UniRule"/>
</dbReference>
<dbReference type="Pfam" id="PF00828">
    <property type="entry name" value="Ribosomal_L27A"/>
    <property type="match status" value="1"/>
</dbReference>
<evidence type="ECO:0000256" key="1">
    <source>
        <dbReference type="ARBA" id="ARBA00007320"/>
    </source>
</evidence>
<dbReference type="InterPro" id="IPR005749">
    <property type="entry name" value="Ribosomal_uL15_bac-type"/>
</dbReference>
<sequence>MKLFKLPKTTDRGKKRIGRGYGSGKGGHTSSRGQKGQKTRGKVKLMFEGTKARKSLVRRLPMLRGKRKLITHGPKPVIIKLQTLETLGDNTQVTIESLAKFGLLKSKEALTQGVKILGKGKLTKKLEVLVPVSLPAKKIIERAGGTVSQGN</sequence>
<reference evidence="8 9" key="1">
    <citation type="journal article" date="2016" name="Nat. Commun.">
        <title>Thousands of microbial genomes shed light on interconnected biogeochemical processes in an aquifer system.</title>
        <authorList>
            <person name="Anantharaman K."/>
            <person name="Brown C.T."/>
            <person name="Hug L.A."/>
            <person name="Sharon I."/>
            <person name="Castelle C.J."/>
            <person name="Probst A.J."/>
            <person name="Thomas B.C."/>
            <person name="Singh A."/>
            <person name="Wilkins M.J."/>
            <person name="Karaoz U."/>
            <person name="Brodie E.L."/>
            <person name="Williams K.H."/>
            <person name="Hubbard S.S."/>
            <person name="Banfield J.F."/>
        </authorList>
    </citation>
    <scope>NUCLEOTIDE SEQUENCE [LARGE SCALE GENOMIC DNA]</scope>
</reference>
<evidence type="ECO:0000256" key="4">
    <source>
        <dbReference type="HAMAP-Rule" id="MF_01341"/>
    </source>
</evidence>
<keyword evidence="3 4" id="KW-0687">Ribonucleoprotein</keyword>
<dbReference type="GO" id="GO:0022625">
    <property type="term" value="C:cytosolic large ribosomal subunit"/>
    <property type="evidence" value="ECO:0007669"/>
    <property type="project" value="TreeGrafter"/>
</dbReference>
<evidence type="ECO:0000256" key="3">
    <source>
        <dbReference type="ARBA" id="ARBA00023274"/>
    </source>
</evidence>
<evidence type="ECO:0000259" key="7">
    <source>
        <dbReference type="Pfam" id="PF00828"/>
    </source>
</evidence>